<accession>A0AAV9P4H3</accession>
<keyword evidence="2" id="KW-1185">Reference proteome</keyword>
<dbReference type="AlphaFoldDB" id="A0AAV9P4H3"/>
<dbReference type="Gene3D" id="3.30.110.170">
    <property type="entry name" value="Protein of unknown function (DUF541), domain 1"/>
    <property type="match status" value="1"/>
</dbReference>
<proteinExistence type="predicted"/>
<name>A0AAV9P4H3_9PEZI</name>
<evidence type="ECO:0008006" key="3">
    <source>
        <dbReference type="Google" id="ProtNLM"/>
    </source>
</evidence>
<dbReference type="InterPro" id="IPR007497">
    <property type="entry name" value="SIMPL/DUF541"/>
</dbReference>
<reference evidence="1 2" key="1">
    <citation type="submission" date="2023-08" db="EMBL/GenBank/DDBJ databases">
        <title>Black Yeasts Isolated from many extreme environments.</title>
        <authorList>
            <person name="Coleine C."/>
            <person name="Stajich J.E."/>
            <person name="Selbmann L."/>
        </authorList>
    </citation>
    <scope>NUCLEOTIDE SEQUENCE [LARGE SCALE GENOMIC DNA]</scope>
    <source>
        <strain evidence="1 2">CCFEE 5935</strain>
    </source>
</reference>
<sequence length="242" mass="26820">MAGNQDQRVQIEVKGEVEVLLPAERAVLAVEVRYESEDKDKTSQAVISSAKEVETVLRSISTRTGDKAPTADYWSRTSLSESSYQNYDSEKRVHLAREYTAKIDYSVSIQNFSRLGPVIHDLTAIAHVSSQGVSWVLTTTTMEAQHSKLRTMAAKNAMVKANDYAEALGFKKVTAVEMREATHYVRSSNRKGGGGLIPADPMDTSARNMMELDWEDVGVEAFQYTPEEVKMSQSVNGKFAAE</sequence>
<evidence type="ECO:0000313" key="2">
    <source>
        <dbReference type="Proteomes" id="UP001337655"/>
    </source>
</evidence>
<evidence type="ECO:0000313" key="1">
    <source>
        <dbReference type="EMBL" id="KAK5167714.1"/>
    </source>
</evidence>
<gene>
    <name evidence="1" type="ORF">LTR77_007413</name>
</gene>
<dbReference type="Proteomes" id="UP001337655">
    <property type="component" value="Unassembled WGS sequence"/>
</dbReference>
<dbReference type="EMBL" id="JAVRRT010000011">
    <property type="protein sequence ID" value="KAK5167714.1"/>
    <property type="molecule type" value="Genomic_DNA"/>
</dbReference>
<dbReference type="Gene3D" id="3.30.70.2970">
    <property type="entry name" value="Protein of unknown function (DUF541), domain 2"/>
    <property type="match status" value="1"/>
</dbReference>
<dbReference type="RefSeq" id="XP_064657420.1">
    <property type="nucleotide sequence ID" value="XM_064804650.1"/>
</dbReference>
<organism evidence="1 2">
    <name type="scientific">Saxophila tyrrhenica</name>
    <dbReference type="NCBI Taxonomy" id="1690608"/>
    <lineage>
        <taxon>Eukaryota</taxon>
        <taxon>Fungi</taxon>
        <taxon>Dikarya</taxon>
        <taxon>Ascomycota</taxon>
        <taxon>Pezizomycotina</taxon>
        <taxon>Dothideomycetes</taxon>
        <taxon>Dothideomycetidae</taxon>
        <taxon>Mycosphaerellales</taxon>
        <taxon>Extremaceae</taxon>
        <taxon>Saxophila</taxon>
    </lineage>
</organism>
<dbReference type="Pfam" id="PF04402">
    <property type="entry name" value="SIMPL"/>
    <property type="match status" value="1"/>
</dbReference>
<protein>
    <recommendedName>
        <fullName evidence="3">SIMPL domain-containing protein</fullName>
    </recommendedName>
</protein>
<dbReference type="GeneID" id="89928749"/>
<comment type="caution">
    <text evidence="1">The sequence shown here is derived from an EMBL/GenBank/DDBJ whole genome shotgun (WGS) entry which is preliminary data.</text>
</comment>